<evidence type="ECO:0000313" key="1">
    <source>
        <dbReference type="EMBL" id="KYQ51416.1"/>
    </source>
</evidence>
<dbReference type="SUPFAM" id="SSF57903">
    <property type="entry name" value="FYVE/PHD zinc finger"/>
    <property type="match status" value="1"/>
</dbReference>
<dbReference type="InterPro" id="IPR011011">
    <property type="entry name" value="Znf_FYVE_PHD"/>
</dbReference>
<dbReference type="AlphaFoldDB" id="A0A151WUA0"/>
<organism evidence="1 2">
    <name type="scientific">Mycetomoellerius zeteki</name>
    <dbReference type="NCBI Taxonomy" id="64791"/>
    <lineage>
        <taxon>Eukaryota</taxon>
        <taxon>Metazoa</taxon>
        <taxon>Ecdysozoa</taxon>
        <taxon>Arthropoda</taxon>
        <taxon>Hexapoda</taxon>
        <taxon>Insecta</taxon>
        <taxon>Pterygota</taxon>
        <taxon>Neoptera</taxon>
        <taxon>Endopterygota</taxon>
        <taxon>Hymenoptera</taxon>
        <taxon>Apocrita</taxon>
        <taxon>Aculeata</taxon>
        <taxon>Formicoidea</taxon>
        <taxon>Formicidae</taxon>
        <taxon>Myrmicinae</taxon>
        <taxon>Mycetomoellerius</taxon>
    </lineage>
</organism>
<dbReference type="Gene3D" id="3.30.40.10">
    <property type="entry name" value="Zinc/RING finger domain, C3HC4 (zinc finger)"/>
    <property type="match status" value="1"/>
</dbReference>
<evidence type="ECO:0000313" key="2">
    <source>
        <dbReference type="Proteomes" id="UP000075809"/>
    </source>
</evidence>
<dbReference type="CDD" id="cd15517">
    <property type="entry name" value="PHD_TCF19_like"/>
    <property type="match status" value="1"/>
</dbReference>
<dbReference type="Proteomes" id="UP000075809">
    <property type="component" value="Unassembled WGS sequence"/>
</dbReference>
<evidence type="ECO:0008006" key="3">
    <source>
        <dbReference type="Google" id="ProtNLM"/>
    </source>
</evidence>
<proteinExistence type="predicted"/>
<reference evidence="1 2" key="1">
    <citation type="submission" date="2015-09" db="EMBL/GenBank/DDBJ databases">
        <title>Trachymyrmex zeteki WGS genome.</title>
        <authorList>
            <person name="Nygaard S."/>
            <person name="Hu H."/>
            <person name="Boomsma J."/>
            <person name="Zhang G."/>
        </authorList>
    </citation>
    <scope>NUCLEOTIDE SEQUENCE [LARGE SCALE GENOMIC DNA]</scope>
    <source>
        <strain evidence="1">Tzet28-1</strain>
        <tissue evidence="1">Whole body</tissue>
    </source>
</reference>
<dbReference type="InterPro" id="IPR013083">
    <property type="entry name" value="Znf_RING/FYVE/PHD"/>
</dbReference>
<protein>
    <recommendedName>
        <fullName evidence="3">Zinc finger PHD-type domain-containing protein</fullName>
    </recommendedName>
</protein>
<gene>
    <name evidence="1" type="ORF">ALC60_09471</name>
</gene>
<name>A0A151WUA0_9HYME</name>
<accession>A0A151WUA0</accession>
<sequence>MRLVFNEEQENVMAEYLLKCSSIYFGFLPQEVRKLAYECADTKMAWLALSKAKKIIAKKGIKQVGSISAERSTLLTIEMAVSASRNTIPPMFIFPRLKYKDLFIKDGPPELIGAGNSSGWMTATEFLIHMDHFIKHGTNKRKGKGKRKDKHSAKRKILQEEKEEDNIEYYCIICCEAYSKSQAREEWIECTLCKNWAHCKCIKNMNTVSYICPNCDSGESCDDF</sequence>
<dbReference type="STRING" id="64791.A0A151WUA0"/>
<keyword evidence="2" id="KW-1185">Reference proteome</keyword>
<dbReference type="EMBL" id="KQ982737">
    <property type="protein sequence ID" value="KYQ51416.1"/>
    <property type="molecule type" value="Genomic_DNA"/>
</dbReference>